<comment type="caution">
    <text evidence="2">The sequence shown here is derived from an EMBL/GenBank/DDBJ whole genome shotgun (WGS) entry which is preliminary data.</text>
</comment>
<protein>
    <submittedName>
        <fullName evidence="2">Uncharacterized protein</fullName>
    </submittedName>
</protein>
<accession>A0ABD5PYK0</accession>
<feature type="transmembrane region" description="Helical" evidence="1">
    <location>
        <begin position="36"/>
        <end position="56"/>
    </location>
</feature>
<feature type="transmembrane region" description="Helical" evidence="1">
    <location>
        <begin position="68"/>
        <end position="86"/>
    </location>
</feature>
<proteinExistence type="predicted"/>
<evidence type="ECO:0000313" key="2">
    <source>
        <dbReference type="EMBL" id="MFC4823315.1"/>
    </source>
</evidence>
<evidence type="ECO:0000313" key="3">
    <source>
        <dbReference type="Proteomes" id="UP001595945"/>
    </source>
</evidence>
<reference evidence="2 3" key="1">
    <citation type="journal article" date="2019" name="Int. J. Syst. Evol. Microbiol.">
        <title>The Global Catalogue of Microorganisms (GCM) 10K type strain sequencing project: providing services to taxonomists for standard genome sequencing and annotation.</title>
        <authorList>
            <consortium name="The Broad Institute Genomics Platform"/>
            <consortium name="The Broad Institute Genome Sequencing Center for Infectious Disease"/>
            <person name="Wu L."/>
            <person name="Ma J."/>
        </authorList>
    </citation>
    <scope>NUCLEOTIDE SEQUENCE [LARGE SCALE GENOMIC DNA]</scope>
    <source>
        <strain evidence="2 3">XZYJ18</strain>
    </source>
</reference>
<keyword evidence="3" id="KW-1185">Reference proteome</keyword>
<sequence>MKGLNRVREALAHPLAAASTVAGVFGIALHPGVLKAFVLALWQSAPTLFTISSIGAFTLPKMLPKLELLKPVFMAALAVSGVLYLARLGKRTYQNFDNEL</sequence>
<gene>
    <name evidence="2" type="ORF">ACFO9K_03465</name>
</gene>
<dbReference type="Proteomes" id="UP001595945">
    <property type="component" value="Unassembled WGS sequence"/>
</dbReference>
<dbReference type="RefSeq" id="WP_254267204.1">
    <property type="nucleotide sequence ID" value="NZ_CP100400.1"/>
</dbReference>
<dbReference type="GeneID" id="73045637"/>
<evidence type="ECO:0000256" key="1">
    <source>
        <dbReference type="SAM" id="Phobius"/>
    </source>
</evidence>
<keyword evidence="1" id="KW-0812">Transmembrane</keyword>
<keyword evidence="1" id="KW-1133">Transmembrane helix</keyword>
<keyword evidence="1" id="KW-0472">Membrane</keyword>
<organism evidence="2 3">
    <name type="scientific">Halorussus aquaticus</name>
    <dbReference type="NCBI Taxonomy" id="2953748"/>
    <lineage>
        <taxon>Archaea</taxon>
        <taxon>Methanobacteriati</taxon>
        <taxon>Methanobacteriota</taxon>
        <taxon>Stenosarchaea group</taxon>
        <taxon>Halobacteria</taxon>
        <taxon>Halobacteriales</taxon>
        <taxon>Haladaptataceae</taxon>
        <taxon>Halorussus</taxon>
    </lineage>
</organism>
<dbReference type="EMBL" id="JBHSHT010000001">
    <property type="protein sequence ID" value="MFC4823315.1"/>
    <property type="molecule type" value="Genomic_DNA"/>
</dbReference>
<name>A0ABD5PYK0_9EURY</name>
<dbReference type="AlphaFoldDB" id="A0ABD5PYK0"/>